<comment type="caution">
    <text evidence="2">The sequence shown here is derived from an EMBL/GenBank/DDBJ whole genome shotgun (WGS) entry which is preliminary data.</text>
</comment>
<evidence type="ECO:0000313" key="3">
    <source>
        <dbReference type="Proteomes" id="UP000325313"/>
    </source>
</evidence>
<dbReference type="EMBL" id="VDEP01000508">
    <property type="protein sequence ID" value="KAA1066924.1"/>
    <property type="molecule type" value="Genomic_DNA"/>
</dbReference>
<gene>
    <name evidence="2" type="ORF">PGTUg99_014233</name>
</gene>
<sequence length="167" mass="18803">MEAAYPGTRATPCDLGPHGGNQAAHASSQSLFLLALPNPDPSTSSNRCVVLPTRHLKAARSKTRKPARCFLSFPCTPLMLCFLHLSQCNLHSPLDFSSDNVAIHELSFPETRDIMFRYQASIICDQWCRSNFFQSHEVLRPIILAYLDIICTDVKRIFFFFFLSCSS</sequence>
<accession>A0A5B0LTI2</accession>
<evidence type="ECO:0000313" key="2">
    <source>
        <dbReference type="EMBL" id="KAA1066924.1"/>
    </source>
</evidence>
<proteinExistence type="predicted"/>
<dbReference type="AlphaFoldDB" id="A0A5B0LTI2"/>
<reference evidence="2 3" key="1">
    <citation type="submission" date="2019-05" db="EMBL/GenBank/DDBJ databases">
        <title>Emergence of the Ug99 lineage of the wheat stem rust pathogen through somatic hybridization.</title>
        <authorList>
            <person name="Li F."/>
            <person name="Upadhyaya N.M."/>
            <person name="Sperschneider J."/>
            <person name="Matny O."/>
            <person name="Nguyen-Phuc H."/>
            <person name="Mago R."/>
            <person name="Raley C."/>
            <person name="Miller M.E."/>
            <person name="Silverstein K.A.T."/>
            <person name="Henningsen E."/>
            <person name="Hirsch C.D."/>
            <person name="Visser B."/>
            <person name="Pretorius Z.A."/>
            <person name="Steffenson B.J."/>
            <person name="Schwessinger B."/>
            <person name="Dodds P.N."/>
            <person name="Figueroa M."/>
        </authorList>
    </citation>
    <scope>NUCLEOTIDE SEQUENCE [LARGE SCALE GENOMIC DNA]</scope>
    <source>
        <strain evidence="2 3">Ug99</strain>
    </source>
</reference>
<feature type="region of interest" description="Disordered" evidence="1">
    <location>
        <begin position="1"/>
        <end position="22"/>
    </location>
</feature>
<organism evidence="2 3">
    <name type="scientific">Puccinia graminis f. sp. tritici</name>
    <dbReference type="NCBI Taxonomy" id="56615"/>
    <lineage>
        <taxon>Eukaryota</taxon>
        <taxon>Fungi</taxon>
        <taxon>Dikarya</taxon>
        <taxon>Basidiomycota</taxon>
        <taxon>Pucciniomycotina</taxon>
        <taxon>Pucciniomycetes</taxon>
        <taxon>Pucciniales</taxon>
        <taxon>Pucciniaceae</taxon>
        <taxon>Puccinia</taxon>
    </lineage>
</organism>
<protein>
    <submittedName>
        <fullName evidence="2">Uncharacterized protein</fullName>
    </submittedName>
</protein>
<name>A0A5B0LTI2_PUCGR</name>
<evidence type="ECO:0000256" key="1">
    <source>
        <dbReference type="SAM" id="MobiDB-lite"/>
    </source>
</evidence>
<dbReference type="Proteomes" id="UP000325313">
    <property type="component" value="Unassembled WGS sequence"/>
</dbReference>